<feature type="transmembrane region" description="Helical" evidence="7">
    <location>
        <begin position="107"/>
        <end position="131"/>
    </location>
</feature>
<dbReference type="EMBL" id="QNVH01000002">
    <property type="protein sequence ID" value="TDA40133.1"/>
    <property type="molecule type" value="Genomic_DNA"/>
</dbReference>
<gene>
    <name evidence="8" type="ORF">DSO08_00385</name>
</gene>
<feature type="transmembrane region" description="Helical" evidence="7">
    <location>
        <begin position="27"/>
        <end position="45"/>
    </location>
</feature>
<protein>
    <submittedName>
        <fullName evidence="8">Na+-translocating decarboxylase subunit beta</fullName>
    </submittedName>
</protein>
<dbReference type="PIRSF" id="PIRSF015658">
    <property type="entry name" value="MmdB_OadB"/>
    <property type="match status" value="1"/>
</dbReference>
<dbReference type="AlphaFoldDB" id="A0A523BGS2"/>
<reference evidence="8 9" key="1">
    <citation type="journal article" date="2019" name="Nat. Microbiol.">
        <title>Expanding anaerobic alkane metabolism in the domain of Archaea.</title>
        <authorList>
            <person name="Wang Y."/>
            <person name="Wegener G."/>
            <person name="Hou J."/>
            <person name="Wang F."/>
            <person name="Xiao X."/>
        </authorList>
    </citation>
    <scope>NUCLEOTIDE SEQUENCE [LARGE SCALE GENOMIC DNA]</scope>
    <source>
        <strain evidence="8">WYZ-LMO10</strain>
    </source>
</reference>
<evidence type="ECO:0000256" key="7">
    <source>
        <dbReference type="SAM" id="Phobius"/>
    </source>
</evidence>
<keyword evidence="2" id="KW-1003">Cell membrane</keyword>
<dbReference type="GO" id="GO:0005886">
    <property type="term" value="C:plasma membrane"/>
    <property type="evidence" value="ECO:0007669"/>
    <property type="project" value="UniProtKB-SubCell"/>
</dbReference>
<dbReference type="PANTHER" id="PTHR35806:SF1">
    <property type="entry name" value="OXALOACETATE DECARBOXYLASE BETA CHAIN 2"/>
    <property type="match status" value="1"/>
</dbReference>
<dbReference type="GO" id="GO:0016829">
    <property type="term" value="F:lyase activity"/>
    <property type="evidence" value="ECO:0007669"/>
    <property type="project" value="InterPro"/>
</dbReference>
<feature type="transmembrane region" description="Helical" evidence="7">
    <location>
        <begin position="313"/>
        <end position="340"/>
    </location>
</feature>
<keyword evidence="3 7" id="KW-0812">Transmembrane</keyword>
<keyword evidence="6 7" id="KW-0472">Membrane</keyword>
<evidence type="ECO:0000256" key="3">
    <source>
        <dbReference type="ARBA" id="ARBA00022692"/>
    </source>
</evidence>
<dbReference type="Proteomes" id="UP000315399">
    <property type="component" value="Unassembled WGS sequence"/>
</dbReference>
<feature type="transmembrane region" description="Helical" evidence="7">
    <location>
        <begin position="240"/>
        <end position="269"/>
    </location>
</feature>
<comment type="subcellular location">
    <subcellularLocation>
        <location evidence="1">Cell membrane</location>
        <topology evidence="1">Multi-pass membrane protein</topology>
    </subcellularLocation>
</comment>
<proteinExistence type="predicted"/>
<dbReference type="InterPro" id="IPR005661">
    <property type="entry name" value="OadB_MmdB"/>
</dbReference>
<evidence type="ECO:0000256" key="5">
    <source>
        <dbReference type="ARBA" id="ARBA00022989"/>
    </source>
</evidence>
<feature type="transmembrane region" description="Helical" evidence="7">
    <location>
        <begin position="52"/>
        <end position="71"/>
    </location>
</feature>
<keyword evidence="4" id="KW-1278">Translocase</keyword>
<sequence>MPFNLLDLIGPLFPGIWTFFLVQPYQALARVVLIIIGGLFVFLAYRKIVEPLIILPMGLGILFSNMSMLVLPNGAIGTLHVNPMVSSPSDVIQALQIFWLQPVYTLAFLNTLIVCMIFLGIGLITDLSFLISKPLMSLFLASFAELGTVFTLPLGVMAGLSLKEAAAVSIVGGADGPVVLLTSLFLAPELFVPIGIIAYIYLSVLYILQPYINKAIIPKSAMGTYMDPMKVGKAGQREKMVFAVLVGSLLCLMFPSAAPLFASFFLGVVIKEARIDRYSKFLDEVVLSGSTFFLAFVLGMLTTSDVVTNPKVFLILVLGITSLILSCIGGAIGGMVLYYISGKKINPLLGPAGVSCVPTTAKISQKMAQEINPKNYIILYAMGPNVAGVITTAVICSLYITLIPLM</sequence>
<comment type="caution">
    <text evidence="8">The sequence shown here is derived from an EMBL/GenBank/DDBJ whole genome shotgun (WGS) entry which is preliminary data.</text>
</comment>
<evidence type="ECO:0000313" key="9">
    <source>
        <dbReference type="Proteomes" id="UP000315399"/>
    </source>
</evidence>
<dbReference type="PANTHER" id="PTHR35806">
    <property type="entry name" value="OXALOACETATE DECARBOXYLASE BETA CHAIN 2"/>
    <property type="match status" value="1"/>
</dbReference>
<dbReference type="GO" id="GO:0006814">
    <property type="term" value="P:sodium ion transport"/>
    <property type="evidence" value="ECO:0007669"/>
    <property type="project" value="InterPro"/>
</dbReference>
<feature type="transmembrane region" description="Helical" evidence="7">
    <location>
        <begin position="376"/>
        <end position="400"/>
    </location>
</feature>
<evidence type="ECO:0000313" key="8">
    <source>
        <dbReference type="EMBL" id="TDA40133.1"/>
    </source>
</evidence>
<evidence type="ECO:0000256" key="1">
    <source>
        <dbReference type="ARBA" id="ARBA00004651"/>
    </source>
</evidence>
<name>A0A523BGS2_9CREN</name>
<feature type="transmembrane region" description="Helical" evidence="7">
    <location>
        <begin position="281"/>
        <end position="301"/>
    </location>
</feature>
<dbReference type="Pfam" id="PF03977">
    <property type="entry name" value="OAD_beta"/>
    <property type="match status" value="1"/>
</dbReference>
<feature type="transmembrane region" description="Helical" evidence="7">
    <location>
        <begin position="194"/>
        <end position="212"/>
    </location>
</feature>
<evidence type="ECO:0000256" key="6">
    <source>
        <dbReference type="ARBA" id="ARBA00023136"/>
    </source>
</evidence>
<evidence type="ECO:0000256" key="2">
    <source>
        <dbReference type="ARBA" id="ARBA00022475"/>
    </source>
</evidence>
<dbReference type="NCBIfam" id="TIGR01109">
    <property type="entry name" value="Na_pump_decarbB"/>
    <property type="match status" value="1"/>
</dbReference>
<accession>A0A523BGS2</accession>
<organism evidence="8 9">
    <name type="scientific">Thermoproteota archaeon</name>
    <dbReference type="NCBI Taxonomy" id="2056631"/>
    <lineage>
        <taxon>Archaea</taxon>
        <taxon>Thermoproteota</taxon>
    </lineage>
</organism>
<keyword evidence="5 7" id="KW-1133">Transmembrane helix</keyword>
<evidence type="ECO:0000256" key="4">
    <source>
        <dbReference type="ARBA" id="ARBA00022967"/>
    </source>
</evidence>
<feature type="transmembrane region" description="Helical" evidence="7">
    <location>
        <begin position="138"/>
        <end position="160"/>
    </location>
</feature>